<evidence type="ECO:0000313" key="2">
    <source>
        <dbReference type="EMBL" id="MBK1882665.1"/>
    </source>
</evidence>
<evidence type="ECO:0000313" key="3">
    <source>
        <dbReference type="Proteomes" id="UP000603141"/>
    </source>
</evidence>
<accession>A0A934VVX1</accession>
<feature type="compositionally biased region" description="Polar residues" evidence="1">
    <location>
        <begin position="232"/>
        <end position="246"/>
    </location>
</feature>
<sequence length="267" mass="29541">MKLKNGTLEGLPKVFQPARFDLEKKVLTIGGKDLQLPPVVERLFPDAREEDIFGKLQTVEGVPYDLTFSASWYHGPSMLPPYLRIRITPKERDFRFEILVDIQAVKLLDAEMIVSLSPNSSQSIPIAIKGSNRVIPFDGAWESAIGTWQSGTIVVNISQDAISATDRGKAVEYPAGAVSVVKPGVMSLRLPDGAEEEFEFLRSGDILNLYLKRGGFELVLVGSETYEFYQRLNQEAEQGSAGQPASRSEPDLEGGDKPQPKSEERSR</sequence>
<organism evidence="2 3">
    <name type="scientific">Luteolibacter pohnpeiensis</name>
    <dbReference type="NCBI Taxonomy" id="454153"/>
    <lineage>
        <taxon>Bacteria</taxon>
        <taxon>Pseudomonadati</taxon>
        <taxon>Verrucomicrobiota</taxon>
        <taxon>Verrucomicrobiia</taxon>
        <taxon>Verrucomicrobiales</taxon>
        <taxon>Verrucomicrobiaceae</taxon>
        <taxon>Luteolibacter</taxon>
    </lineage>
</organism>
<dbReference type="AlphaFoldDB" id="A0A934VVX1"/>
<dbReference type="EMBL" id="JAENIJ010000012">
    <property type="protein sequence ID" value="MBK1882665.1"/>
    <property type="molecule type" value="Genomic_DNA"/>
</dbReference>
<name>A0A934VVX1_9BACT</name>
<feature type="region of interest" description="Disordered" evidence="1">
    <location>
        <begin position="232"/>
        <end position="267"/>
    </location>
</feature>
<keyword evidence="3" id="KW-1185">Reference proteome</keyword>
<gene>
    <name evidence="2" type="ORF">JIN85_09570</name>
</gene>
<protein>
    <submittedName>
        <fullName evidence="2">Uncharacterized protein</fullName>
    </submittedName>
</protein>
<proteinExistence type="predicted"/>
<comment type="caution">
    <text evidence="2">The sequence shown here is derived from an EMBL/GenBank/DDBJ whole genome shotgun (WGS) entry which is preliminary data.</text>
</comment>
<dbReference type="Proteomes" id="UP000603141">
    <property type="component" value="Unassembled WGS sequence"/>
</dbReference>
<evidence type="ECO:0000256" key="1">
    <source>
        <dbReference type="SAM" id="MobiDB-lite"/>
    </source>
</evidence>
<feature type="compositionally biased region" description="Basic and acidic residues" evidence="1">
    <location>
        <begin position="248"/>
        <end position="267"/>
    </location>
</feature>
<reference evidence="2" key="1">
    <citation type="submission" date="2021-01" db="EMBL/GenBank/DDBJ databases">
        <title>Modified the classification status of verrucomicrobia.</title>
        <authorList>
            <person name="Feng X."/>
        </authorList>
    </citation>
    <scope>NUCLEOTIDE SEQUENCE</scope>
    <source>
        <strain evidence="2">KCTC 22041</strain>
    </source>
</reference>